<evidence type="ECO:0000259" key="15">
    <source>
        <dbReference type="Pfam" id="PF09758"/>
    </source>
</evidence>
<feature type="domain" description="FPL" evidence="15">
    <location>
        <begin position="48"/>
        <end position="197"/>
    </location>
</feature>
<evidence type="ECO:0000256" key="4">
    <source>
        <dbReference type="ARBA" id="ARBA00006441"/>
    </source>
</evidence>
<keyword evidence="10" id="KW-0175">Coiled coil</keyword>
<evidence type="ECO:0000256" key="7">
    <source>
        <dbReference type="ARBA" id="ARBA00022741"/>
    </source>
</evidence>
<dbReference type="GO" id="GO:0007034">
    <property type="term" value="P:vacuolar transport"/>
    <property type="evidence" value="ECO:0007669"/>
    <property type="project" value="TreeGrafter"/>
</dbReference>
<dbReference type="GO" id="GO:0005794">
    <property type="term" value="C:Golgi apparatus"/>
    <property type="evidence" value="ECO:0007669"/>
    <property type="project" value="TreeGrafter"/>
</dbReference>
<dbReference type="AlphaFoldDB" id="A0A0N5AK38"/>
<evidence type="ECO:0000256" key="5">
    <source>
        <dbReference type="ARBA" id="ARBA00014579"/>
    </source>
</evidence>
<comment type="similarity">
    <text evidence="3">Belongs to the GPN-loop GTPase family.</text>
</comment>
<dbReference type="SUPFAM" id="SSF52540">
    <property type="entry name" value="P-loop containing nucleoside triphosphate hydrolases"/>
    <property type="match status" value="1"/>
</dbReference>
<dbReference type="FunFam" id="3.40.50.300:FF:000888">
    <property type="entry name" value="GPN-loop GTPase 1"/>
    <property type="match status" value="1"/>
</dbReference>
<keyword evidence="6" id="KW-0963">Cytoplasm</keyword>
<evidence type="ECO:0000259" key="16">
    <source>
        <dbReference type="Pfam" id="PF19439"/>
    </source>
</evidence>
<evidence type="ECO:0000313" key="18">
    <source>
        <dbReference type="WBParaSite" id="SMUV_0000484701-mRNA-1"/>
    </source>
</evidence>
<evidence type="ECO:0000256" key="12">
    <source>
        <dbReference type="ARBA" id="ARBA00023242"/>
    </source>
</evidence>
<reference evidence="18" key="1">
    <citation type="submission" date="2016-04" db="UniProtKB">
        <authorList>
            <consortium name="WormBaseParasite"/>
        </authorList>
    </citation>
    <scope>IDENTIFICATION</scope>
</reference>
<evidence type="ECO:0000256" key="10">
    <source>
        <dbReference type="ARBA" id="ARBA00023054"/>
    </source>
</evidence>
<dbReference type="Gene3D" id="3.40.50.300">
    <property type="entry name" value="P-loop containing nucleotide triphosphate hydrolases"/>
    <property type="match status" value="1"/>
</dbReference>
<dbReference type="InterPro" id="IPR039272">
    <property type="entry name" value="CLEC16A/TT9"/>
</dbReference>
<evidence type="ECO:0000256" key="11">
    <source>
        <dbReference type="ARBA" id="ARBA00023134"/>
    </source>
</evidence>
<feature type="domain" description="CLEC16A/TT9 C-terminal" evidence="16">
    <location>
        <begin position="366"/>
        <end position="728"/>
    </location>
</feature>
<dbReference type="GO" id="GO:0005525">
    <property type="term" value="F:GTP binding"/>
    <property type="evidence" value="ECO:0007669"/>
    <property type="project" value="UniProtKB-KW"/>
</dbReference>
<dbReference type="GO" id="GO:1901096">
    <property type="term" value="P:regulation of autophagosome maturation"/>
    <property type="evidence" value="ECO:0007669"/>
    <property type="project" value="TreeGrafter"/>
</dbReference>
<sequence>MLRKLGLSPEIWKPKNPHSLEYLKYLCGILEKNQNVVEGNKTLLVEALRATAEILIWGDQNDASVFDFFLERQMLSHFLNIMEQNCGSYVVVQLLQTLNILFENIRHDTSLCRHFLLSNNHVNSIITHKFNFNNEEIMAYYISFLKTLSFKLNSHTIHFFFNESTQEFPLYTEVIKFFNHGESMVRIAVRTITLNIYKVEEASMRAFVRLNSRDYFCSMVDNIVSHAVEIDHFARSAENEPSNCNRLDDLISEHLDHIHYLNDIYLVKDALLSEMLSEMVFRRLIAALYLPSLNSLRLCPSAVVLTPVTSLFLLSQFLLIVTDSQAVQTLLSSFFFGDCSDIVSQWSREQNGVLNLVNMPPIKAATSRVFFNSYLDCMCCDRNDHAAFYCLVLLYAVCQNEGVMDEILEAAQIKPNSGRSNEGFLLGALLAILNACTRKERTVRPITIELCCILLRRLLLDTDPDAEVHSQCDSVATNARYQLIRCLSTAVYTDEQFLDMFEEEYYNFERNIFRLSSVSTDPSLLLPPSNSSLSGVPLSKRLANGSEERVRTDILTYFHLRKFILDLRGETESVLPLRVMADTVAEINDCINLGKSFSNVIRKKNSDLLSCTVVLEQNEVLQRFLVADQLLLILVEPDRKRFGWGIVRFVGLLQDTLLTVDPNETRALHIVVNDVNSRRKRNPQPLLCAKFIFDDHIRCMAAKQRLTKGRQQARLTKLSVICDLLEIPRINCQVDVKNSFRIVKGCAPGTVHKQRVVCNAVLNSKASINSFNASTHNNGKNGASSSTSIKKNKSLRVSDNCLRCIIFWVCAFTCRSCFRMTDSKVHDDCYCDDPTSSGSRSLPEAGCDSSLCVIVLGMAGSGKSSFVQRLVSHLHQNNTIPYVLNLDPAVNSLTYPSNIDIRDTVKYKEVMSEYGLGPNGAIMTCLNLFCTQFHQVLDLIAKRADTCPFFVIDTPGQIEAFTWSASGSIITDLLASSRPTMIAYIIDSVRAASPTTFMSNMLYACSILYRTKLPFIIVLNKADIVKPTFIDRWMKDFESFQEALDESTSSFMNDLTRSLSLVLDEFYEKFSTVTVSSLTGEGFDEFVKLTEKCVREYKEVYLPMIKELKAEKLKEEQEKNVHKLSNLVIEEKEVLSATVPELPSSPTIEKIHIGGVDQEDKEDADLLR</sequence>
<evidence type="ECO:0000256" key="9">
    <source>
        <dbReference type="ARBA" id="ARBA00023006"/>
    </source>
</evidence>
<dbReference type="InterPro" id="IPR030230">
    <property type="entry name" value="Gpn1/Npa3/XAB1"/>
</dbReference>
<comment type="similarity">
    <text evidence="4">Belongs to the CLEC16A/gop-1 family.</text>
</comment>
<organism evidence="17 18">
    <name type="scientific">Syphacia muris</name>
    <dbReference type="NCBI Taxonomy" id="451379"/>
    <lineage>
        <taxon>Eukaryota</taxon>
        <taxon>Metazoa</taxon>
        <taxon>Ecdysozoa</taxon>
        <taxon>Nematoda</taxon>
        <taxon>Chromadorea</taxon>
        <taxon>Rhabditida</taxon>
        <taxon>Spirurina</taxon>
        <taxon>Oxyuridomorpha</taxon>
        <taxon>Oxyuroidea</taxon>
        <taxon>Oxyuridae</taxon>
        <taxon>Syphacia</taxon>
    </lineage>
</organism>
<dbReference type="GO" id="GO:0003924">
    <property type="term" value="F:GTPase activity"/>
    <property type="evidence" value="ECO:0007669"/>
    <property type="project" value="InterPro"/>
</dbReference>
<dbReference type="GO" id="GO:0006914">
    <property type="term" value="P:autophagy"/>
    <property type="evidence" value="ECO:0007669"/>
    <property type="project" value="UniProtKB-KW"/>
</dbReference>
<protein>
    <recommendedName>
        <fullName evidence="5">GPN-loop GTPase 1</fullName>
    </recommendedName>
    <alternativeName>
        <fullName evidence="14">XPA-binding protein 1 homolog</fullName>
    </alternativeName>
</protein>
<comment type="function">
    <text evidence="13">Small GTPase required for proper nuclear import of RNA polymerase II (RNAPII). May act at an RNAP assembly step prior to nuclear import.</text>
</comment>
<dbReference type="GO" id="GO:0016197">
    <property type="term" value="P:endosomal transport"/>
    <property type="evidence" value="ECO:0007669"/>
    <property type="project" value="TreeGrafter"/>
</dbReference>
<evidence type="ECO:0000256" key="14">
    <source>
        <dbReference type="ARBA" id="ARBA00083137"/>
    </source>
</evidence>
<keyword evidence="12" id="KW-0539">Nucleus</keyword>
<dbReference type="InterPro" id="IPR045820">
    <property type="entry name" value="CLEC16A/TT9_C"/>
</dbReference>
<dbReference type="GO" id="GO:0005770">
    <property type="term" value="C:late endosome"/>
    <property type="evidence" value="ECO:0007669"/>
    <property type="project" value="TreeGrafter"/>
</dbReference>
<dbReference type="InterPro" id="IPR004130">
    <property type="entry name" value="Gpn"/>
</dbReference>
<dbReference type="CDD" id="cd17870">
    <property type="entry name" value="GPN1"/>
    <property type="match status" value="1"/>
</dbReference>
<evidence type="ECO:0000256" key="1">
    <source>
        <dbReference type="ARBA" id="ARBA00004123"/>
    </source>
</evidence>
<evidence type="ECO:0000256" key="3">
    <source>
        <dbReference type="ARBA" id="ARBA00005290"/>
    </source>
</evidence>
<keyword evidence="17" id="KW-1185">Reference proteome</keyword>
<dbReference type="Pfam" id="PF03029">
    <property type="entry name" value="ATP_bind_1"/>
    <property type="match status" value="1"/>
</dbReference>
<dbReference type="InterPro" id="IPR019155">
    <property type="entry name" value="CLEC16A/TT9_N"/>
</dbReference>
<comment type="subcellular location">
    <subcellularLocation>
        <location evidence="2">Cytoplasm</location>
    </subcellularLocation>
    <subcellularLocation>
        <location evidence="1">Nucleus</location>
    </subcellularLocation>
</comment>
<evidence type="ECO:0000313" key="17">
    <source>
        <dbReference type="Proteomes" id="UP000046393"/>
    </source>
</evidence>
<evidence type="ECO:0000256" key="8">
    <source>
        <dbReference type="ARBA" id="ARBA00022801"/>
    </source>
</evidence>
<dbReference type="STRING" id="451379.A0A0N5AK38"/>
<dbReference type="InterPro" id="IPR027417">
    <property type="entry name" value="P-loop_NTPase"/>
</dbReference>
<dbReference type="WBParaSite" id="SMUV_0000484701-mRNA-1">
    <property type="protein sequence ID" value="SMUV_0000484701-mRNA-1"/>
    <property type="gene ID" value="SMUV_0000484701"/>
</dbReference>
<keyword evidence="9" id="KW-0072">Autophagy</keyword>
<keyword evidence="7" id="KW-0547">Nucleotide-binding</keyword>
<dbReference type="Proteomes" id="UP000046393">
    <property type="component" value="Unplaced"/>
</dbReference>
<dbReference type="Pfam" id="PF19439">
    <property type="entry name" value="CLEC16A_C"/>
    <property type="match status" value="2"/>
</dbReference>
<keyword evidence="11" id="KW-0342">GTP-binding</keyword>
<name>A0A0N5AK38_9BILA</name>
<proteinExistence type="inferred from homology"/>
<dbReference type="PANTHER" id="PTHR21481">
    <property type="entry name" value="PROTEIN CLEC16A"/>
    <property type="match status" value="1"/>
</dbReference>
<evidence type="ECO:0000256" key="6">
    <source>
        <dbReference type="ARBA" id="ARBA00022490"/>
    </source>
</evidence>
<evidence type="ECO:0000256" key="2">
    <source>
        <dbReference type="ARBA" id="ARBA00004496"/>
    </source>
</evidence>
<dbReference type="Pfam" id="PF09758">
    <property type="entry name" value="FPL"/>
    <property type="match status" value="1"/>
</dbReference>
<feature type="domain" description="CLEC16A/TT9 C-terminal" evidence="16">
    <location>
        <begin position="243"/>
        <end position="348"/>
    </location>
</feature>
<dbReference type="GO" id="GO:0005634">
    <property type="term" value="C:nucleus"/>
    <property type="evidence" value="ECO:0007669"/>
    <property type="project" value="UniProtKB-SubCell"/>
</dbReference>
<keyword evidence="8" id="KW-0378">Hydrolase</keyword>
<dbReference type="PANTHER" id="PTHR21481:SF0">
    <property type="entry name" value="PROTEIN CLEC16A"/>
    <property type="match status" value="1"/>
</dbReference>
<accession>A0A0N5AK38</accession>
<evidence type="ECO:0000256" key="13">
    <source>
        <dbReference type="ARBA" id="ARBA00055682"/>
    </source>
</evidence>